<name>A0A810KYJ9_9ACTN</name>
<dbReference type="RefSeq" id="WP_051802590.1">
    <property type="nucleotide sequence ID" value="NZ_AP023354.1"/>
</dbReference>
<sequence length="84" mass="9128">MSAVPADNDGARLFRIRVPGSEKSTAVTVRMTDDSAWIAIGARHRRLPLTVPEAWALFKALADALDTAGEPPAFLSRPVKRDTK</sequence>
<gene>
    <name evidence="1" type="ORF">Asera_16070</name>
</gene>
<organism evidence="1 2">
    <name type="scientific">Actinocatenispora sera</name>
    <dbReference type="NCBI Taxonomy" id="390989"/>
    <lineage>
        <taxon>Bacteria</taxon>
        <taxon>Bacillati</taxon>
        <taxon>Actinomycetota</taxon>
        <taxon>Actinomycetes</taxon>
        <taxon>Micromonosporales</taxon>
        <taxon>Micromonosporaceae</taxon>
        <taxon>Actinocatenispora</taxon>
    </lineage>
</organism>
<dbReference type="KEGG" id="aser:Asera_16070"/>
<protein>
    <submittedName>
        <fullName evidence="1">Uncharacterized protein</fullName>
    </submittedName>
</protein>
<dbReference type="Proteomes" id="UP000680750">
    <property type="component" value="Chromosome"/>
</dbReference>
<proteinExistence type="predicted"/>
<evidence type="ECO:0000313" key="2">
    <source>
        <dbReference type="Proteomes" id="UP000680750"/>
    </source>
</evidence>
<accession>A0A810KYJ9</accession>
<dbReference type="AlphaFoldDB" id="A0A810KYJ9"/>
<evidence type="ECO:0000313" key="1">
    <source>
        <dbReference type="EMBL" id="BCJ27499.1"/>
    </source>
</evidence>
<reference evidence="1" key="1">
    <citation type="submission" date="2020-08" db="EMBL/GenBank/DDBJ databases">
        <title>Whole genome shotgun sequence of Actinocatenispora sera NBRC 101916.</title>
        <authorList>
            <person name="Komaki H."/>
            <person name="Tamura T."/>
        </authorList>
    </citation>
    <scope>NUCLEOTIDE SEQUENCE</scope>
    <source>
        <strain evidence="1">NBRC 101916</strain>
    </source>
</reference>
<dbReference type="EMBL" id="AP023354">
    <property type="protein sequence ID" value="BCJ27499.1"/>
    <property type="molecule type" value="Genomic_DNA"/>
</dbReference>
<dbReference type="OrthoDB" id="3389206at2"/>
<keyword evidence="2" id="KW-1185">Reference proteome</keyword>